<dbReference type="Proteomes" id="UP000196655">
    <property type="component" value="Unassembled WGS sequence"/>
</dbReference>
<dbReference type="SUPFAM" id="SSF56112">
    <property type="entry name" value="Protein kinase-like (PK-like)"/>
    <property type="match status" value="1"/>
</dbReference>
<dbReference type="InterPro" id="IPR004358">
    <property type="entry name" value="Sig_transdc_His_kin-like_C"/>
</dbReference>
<evidence type="ECO:0000256" key="2">
    <source>
        <dbReference type="ARBA" id="ARBA00012438"/>
    </source>
</evidence>
<dbReference type="SMART" id="SM00091">
    <property type="entry name" value="PAS"/>
    <property type="match status" value="1"/>
</dbReference>
<dbReference type="InterPro" id="IPR005467">
    <property type="entry name" value="His_kinase_dom"/>
</dbReference>
<dbReference type="InterPro" id="IPR041664">
    <property type="entry name" value="AAA_16"/>
</dbReference>
<dbReference type="PROSITE" id="PS50011">
    <property type="entry name" value="PROTEIN_KINASE_DOM"/>
    <property type="match status" value="1"/>
</dbReference>
<dbReference type="Gene3D" id="3.40.50.300">
    <property type="entry name" value="P-loop containing nucleotide triphosphate hydrolases"/>
    <property type="match status" value="1"/>
</dbReference>
<evidence type="ECO:0000313" key="9">
    <source>
        <dbReference type="Proteomes" id="UP000196655"/>
    </source>
</evidence>
<dbReference type="InterPro" id="IPR003661">
    <property type="entry name" value="HisK_dim/P_dom"/>
</dbReference>
<comment type="catalytic activity">
    <reaction evidence="1">
        <text>ATP + protein L-histidine = ADP + protein N-phospho-L-histidine.</text>
        <dbReference type="EC" id="2.7.13.3"/>
    </reaction>
</comment>
<dbReference type="PROSITE" id="PS50112">
    <property type="entry name" value="PAS"/>
    <property type="match status" value="1"/>
</dbReference>
<dbReference type="PANTHER" id="PTHR43642">
    <property type="entry name" value="HYBRID SIGNAL TRANSDUCTION HISTIDINE KINASE G"/>
    <property type="match status" value="1"/>
</dbReference>
<keyword evidence="4" id="KW-0175">Coiled coil</keyword>
<gene>
    <name evidence="8" type="ORF">BWR60_00535</name>
</gene>
<dbReference type="SUPFAM" id="SSF55874">
    <property type="entry name" value="ATPase domain of HSP90 chaperone/DNA topoisomerase II/histidine kinase"/>
    <property type="match status" value="1"/>
</dbReference>
<dbReference type="OrthoDB" id="9789238at2"/>
<name>A0A211ZV83_9PROT</name>
<dbReference type="SMART" id="SM00387">
    <property type="entry name" value="HATPase_c"/>
    <property type="match status" value="1"/>
</dbReference>
<sequence>MPGHALSELRVLWEDGDRALCRGRSCAAGSQRTVLVALPVMVPQSSNDLDRLAREFDLRAELDSAWAVRPFALERSQHRSILVLEDPGGEPLARLLGSPLEVENFLRLAIGLAAAVGKVHQRGLVHKDLKPANIIAGCADGSVRLTGFGIASRLSRERQTPQPPETIAGTLAYIAPEQTGWTNRSVDVRSDLYALGVTLYQMLTGVLPFSASDAMEWVHCHLARKPVPPSERSQSVPAPVSGIVMRLLAKMPEERYQTAAGVERDLRRCQAEWQARHCIDDFQLGLQDTPDRLLIPERLYGREHEIGTLLDCFNRVVRSGVSELLLVSGYSGIGKSSVVHELHKALVPPRALFASGKFDQYQRDIPYATLVQAFQSLVRPLLSKNDAELAGWRQALLEALGPNGRLMIDLIPELKLIIGEQAPAPELPPQQAQIRFHLVFQRFISVFARPEHPLVLFLDDLQWLDAATLDLLEEMLTRSDVRHLMLVGAYRSNEVAASHPLMWKLEAIKAAGGKIAEIALAPLLREHLKQMITDALRDDTEDVSQLAELVYEKTGGNPFFVIQFLSLLAEEALLTFDHEQARWFWDAELIRAQRYTDNVVDLMVGRLARLPDEARNALQQLACLGNVAELATLSMVLGLATERLDATLWPALRLQLIERTAASYRFAHDRIQEAAYSLIPEARQVEEHLRIGRLLAANTPPRKRQEMIFDIVNQLNRGEALMASSEEREQLAEFNLIAGKRAKASAAYFSALKYFMAGVALLPEGVWERRGELAFALALHSAECEFLTGAPTKADESLAALRRHAITLSNLAVIARLRGEIFVTLGRIDSAVEVGLDYLRHVGIDWSAHPAREEVQQEYERLRQRLGDRPIETLHDLPRMTDPDACGTMDVLLQVAPAALPKDENLLSLVACRMANLSLEHGNSDGSCSAYVWLGTVLGPYFGDYRSGFRFAKLGLALVDTRGLERFRARAYLLFGAHVNAWTRHVQTGRPMLRRAFDVANEAGDVTFAGYSCCNLVTNLLAAGDPLDGVQREAEIGLNYAREFQYSFVVDLMASQLQLIRMLRGLTLDFGRFKDVDFDDERFELHLKPDPIASCWYWIRKLQGHYFAGSYVLALEAASNAQPLLWTSTSSFEAAEYHYYAALVRAALCDTAGDDERARHLEALIAHHGQLQEWGESCPENFENRSAVVGAEIARIEDRALDAMNLYERAIRSSRENDFVHNEAIASELAARFYTVRGFEMTADAYLRNARHCYLRWGAGGKVQQLDAMHPHLQTVEAETASMSTIAAPVERLDLATVIKVSQAVSGEIVLEKLLETLMRTAIEQAGAERGLLILSHGAEQRIAAEATTSNALVVVRLRDQSMDAGMLPESVLHYALRTGESVILSDASAQAPFSSDPYIRERQTRSVLCLPLLNQAKLIGVLFLENDLAPGVFVPSRIAVLKLLASQAAISLENTRLYRDLEEREAKIRRLVDSNVIGIVIWDLDGRLIDANDAFLRMVQHGRDDLSAGMRWFDMTPPEWQEAHVLEEAEELRTTGRMQAREKEFFRKDGTRVPVLIGAAAFEGDLQQGVAYILDLTDLKRAEAQARENEQRYREVQNELAHANRVATMGQLIGSMAHEVSQPIGATIIGAQAALHWLEREPPELGELRQSLDQILSDSTRAGEVVGRIRDLIKKAPPRQDLLEINDPIQEVIGLTRSEAMKNSVTIKADLAEGLPLIRGDRVQLQQVMLNLIINAIEVMSGDSDGARELQISTKRTGSGEILVIVCDSGPGIQPGTDARIFEAFYTTKPAGLGMGLSICRSIVEAHGGRLGVGASQPRGTVFQFTLPQGEENCARDGEAL</sequence>
<evidence type="ECO:0000259" key="6">
    <source>
        <dbReference type="PROSITE" id="PS50109"/>
    </source>
</evidence>
<feature type="domain" description="PAS" evidence="7">
    <location>
        <begin position="1465"/>
        <end position="1520"/>
    </location>
</feature>
<dbReference type="Gene3D" id="3.30.450.40">
    <property type="match status" value="1"/>
</dbReference>
<dbReference type="InterPro" id="IPR003594">
    <property type="entry name" value="HATPase_dom"/>
</dbReference>
<dbReference type="SMART" id="SM00388">
    <property type="entry name" value="HisKA"/>
    <property type="match status" value="1"/>
</dbReference>
<organism evidence="8 9">
    <name type="scientific">Inquilinus limosus</name>
    <dbReference type="NCBI Taxonomy" id="171674"/>
    <lineage>
        <taxon>Bacteria</taxon>
        <taxon>Pseudomonadati</taxon>
        <taxon>Pseudomonadota</taxon>
        <taxon>Alphaproteobacteria</taxon>
        <taxon>Rhodospirillales</taxon>
        <taxon>Rhodospirillaceae</taxon>
        <taxon>Inquilinus</taxon>
    </lineage>
</organism>
<dbReference type="NCBIfam" id="TIGR00229">
    <property type="entry name" value="sensory_box"/>
    <property type="match status" value="1"/>
</dbReference>
<dbReference type="Gene3D" id="1.10.510.10">
    <property type="entry name" value="Transferase(Phosphotransferase) domain 1"/>
    <property type="match status" value="1"/>
</dbReference>
<dbReference type="InterPro" id="IPR003018">
    <property type="entry name" value="GAF"/>
</dbReference>
<keyword evidence="9" id="KW-1185">Reference proteome</keyword>
<dbReference type="SMART" id="SM00220">
    <property type="entry name" value="S_TKc"/>
    <property type="match status" value="1"/>
</dbReference>
<feature type="domain" description="Histidine kinase" evidence="6">
    <location>
        <begin position="1616"/>
        <end position="1832"/>
    </location>
</feature>
<dbReference type="InterPro" id="IPR011009">
    <property type="entry name" value="Kinase-like_dom_sf"/>
</dbReference>
<dbReference type="SMART" id="SM00065">
    <property type="entry name" value="GAF"/>
    <property type="match status" value="1"/>
</dbReference>
<dbReference type="EC" id="2.7.13.3" evidence="2"/>
<dbReference type="InterPro" id="IPR036890">
    <property type="entry name" value="HATPase_C_sf"/>
</dbReference>
<dbReference type="PANTHER" id="PTHR43642:SF1">
    <property type="entry name" value="HYBRID SIGNAL TRANSDUCTION HISTIDINE KINASE G"/>
    <property type="match status" value="1"/>
</dbReference>
<evidence type="ECO:0000259" key="7">
    <source>
        <dbReference type="PROSITE" id="PS50112"/>
    </source>
</evidence>
<dbReference type="GO" id="GO:0000155">
    <property type="term" value="F:phosphorelay sensor kinase activity"/>
    <property type="evidence" value="ECO:0007669"/>
    <property type="project" value="InterPro"/>
</dbReference>
<feature type="coiled-coil region" evidence="4">
    <location>
        <begin position="1580"/>
        <end position="1607"/>
    </location>
</feature>
<dbReference type="Pfam" id="PF00069">
    <property type="entry name" value="Pkinase"/>
    <property type="match status" value="1"/>
</dbReference>
<evidence type="ECO:0000259" key="5">
    <source>
        <dbReference type="PROSITE" id="PS50011"/>
    </source>
</evidence>
<dbReference type="InterPro" id="IPR027417">
    <property type="entry name" value="P-loop_NTPase"/>
</dbReference>
<dbReference type="PROSITE" id="PS50109">
    <property type="entry name" value="HIS_KIN"/>
    <property type="match status" value="1"/>
</dbReference>
<reference evidence="9" key="1">
    <citation type="submission" date="2017-05" db="EMBL/GenBank/DDBJ databases">
        <authorList>
            <person name="Macchi M."/>
            <person name="Festa S."/>
            <person name="Coppotelli B.M."/>
            <person name="Morelli I.S."/>
        </authorList>
    </citation>
    <scope>NUCLEOTIDE SEQUENCE [LARGE SCALE GENOMIC DNA]</scope>
    <source>
        <strain evidence="9">I</strain>
    </source>
</reference>
<evidence type="ECO:0000313" key="8">
    <source>
        <dbReference type="EMBL" id="OWJ69066.1"/>
    </source>
</evidence>
<dbReference type="PRINTS" id="PR00344">
    <property type="entry name" value="BCTRLSENSOR"/>
</dbReference>
<comment type="caution">
    <text evidence="8">The sequence shown here is derived from an EMBL/GenBank/DDBJ whole genome shotgun (WGS) entry which is preliminary data.</text>
</comment>
<dbReference type="SUPFAM" id="SSF52540">
    <property type="entry name" value="P-loop containing nucleoside triphosphate hydrolases"/>
    <property type="match status" value="1"/>
</dbReference>
<proteinExistence type="predicted"/>
<accession>A0A211ZV83</accession>
<dbReference type="CDD" id="cd14014">
    <property type="entry name" value="STKc_PknB_like"/>
    <property type="match status" value="1"/>
</dbReference>
<dbReference type="Gene3D" id="3.30.565.10">
    <property type="entry name" value="Histidine kinase-like ATPase, C-terminal domain"/>
    <property type="match status" value="1"/>
</dbReference>
<dbReference type="InterPro" id="IPR029016">
    <property type="entry name" value="GAF-like_dom_sf"/>
</dbReference>
<dbReference type="Gene3D" id="1.10.287.130">
    <property type="match status" value="1"/>
</dbReference>
<dbReference type="InterPro" id="IPR036097">
    <property type="entry name" value="HisK_dim/P_sf"/>
</dbReference>
<dbReference type="SUPFAM" id="SSF55785">
    <property type="entry name" value="PYP-like sensor domain (PAS domain)"/>
    <property type="match status" value="1"/>
</dbReference>
<feature type="domain" description="Protein kinase" evidence="5">
    <location>
        <begin position="1"/>
        <end position="267"/>
    </location>
</feature>
<dbReference type="Pfam" id="PF13426">
    <property type="entry name" value="PAS_9"/>
    <property type="match status" value="1"/>
</dbReference>
<dbReference type="InterPro" id="IPR035965">
    <property type="entry name" value="PAS-like_dom_sf"/>
</dbReference>
<dbReference type="CDD" id="cd00130">
    <property type="entry name" value="PAS"/>
    <property type="match status" value="1"/>
</dbReference>
<dbReference type="InterPro" id="IPR000719">
    <property type="entry name" value="Prot_kinase_dom"/>
</dbReference>
<evidence type="ECO:0000256" key="1">
    <source>
        <dbReference type="ARBA" id="ARBA00000085"/>
    </source>
</evidence>
<protein>
    <recommendedName>
        <fullName evidence="2">histidine kinase</fullName>
        <ecNumber evidence="2">2.7.13.3</ecNumber>
    </recommendedName>
</protein>
<dbReference type="InterPro" id="IPR000014">
    <property type="entry name" value="PAS"/>
</dbReference>
<evidence type="ECO:0000256" key="3">
    <source>
        <dbReference type="ARBA" id="ARBA00022553"/>
    </source>
</evidence>
<evidence type="ECO:0000256" key="4">
    <source>
        <dbReference type="SAM" id="Coils"/>
    </source>
</evidence>
<dbReference type="InterPro" id="IPR053159">
    <property type="entry name" value="Hybrid_Histidine_Kinase"/>
</dbReference>
<keyword evidence="3" id="KW-0597">Phosphoprotein</keyword>
<dbReference type="Gene3D" id="3.30.450.20">
    <property type="entry name" value="PAS domain"/>
    <property type="match status" value="1"/>
</dbReference>
<dbReference type="Pfam" id="PF01590">
    <property type="entry name" value="GAF"/>
    <property type="match status" value="1"/>
</dbReference>
<dbReference type="Pfam" id="PF02518">
    <property type="entry name" value="HATPase_c"/>
    <property type="match status" value="1"/>
</dbReference>
<dbReference type="GO" id="GO:0005524">
    <property type="term" value="F:ATP binding"/>
    <property type="evidence" value="ECO:0007669"/>
    <property type="project" value="InterPro"/>
</dbReference>
<dbReference type="CDD" id="cd00082">
    <property type="entry name" value="HisKA"/>
    <property type="match status" value="1"/>
</dbReference>
<dbReference type="SUPFAM" id="SSF47384">
    <property type="entry name" value="Homodimeric domain of signal transducing histidine kinase"/>
    <property type="match status" value="1"/>
</dbReference>
<dbReference type="SUPFAM" id="SSF55781">
    <property type="entry name" value="GAF domain-like"/>
    <property type="match status" value="1"/>
</dbReference>
<dbReference type="EMBL" id="NHON01000001">
    <property type="protein sequence ID" value="OWJ69066.1"/>
    <property type="molecule type" value="Genomic_DNA"/>
</dbReference>
<dbReference type="Pfam" id="PF13191">
    <property type="entry name" value="AAA_16"/>
    <property type="match status" value="1"/>
</dbReference>